<dbReference type="OMA" id="RSCYCNS"/>
<dbReference type="PANTHER" id="PTHR27005:SF280">
    <property type="entry name" value="WALL-ASSOCIATED RECEPTOR KINASE-LIKE 8"/>
    <property type="match status" value="1"/>
</dbReference>
<dbReference type="PANTHER" id="PTHR27005">
    <property type="entry name" value="WALL-ASSOCIATED RECEPTOR KINASE-LIKE 21"/>
    <property type="match status" value="1"/>
</dbReference>
<dbReference type="FunFam" id="1.10.510.10:FF:000084">
    <property type="entry name" value="Wall-associated receptor kinase 2"/>
    <property type="match status" value="1"/>
</dbReference>
<keyword evidence="7" id="KW-0418">Kinase</keyword>
<evidence type="ECO:0000256" key="5">
    <source>
        <dbReference type="ARBA" id="ARBA00022729"/>
    </source>
</evidence>
<dbReference type="GO" id="GO:0030247">
    <property type="term" value="F:polysaccharide binding"/>
    <property type="evidence" value="ECO:0007669"/>
    <property type="project" value="InterPro"/>
</dbReference>
<dbReference type="InterPro" id="IPR025287">
    <property type="entry name" value="WAK_GUB"/>
</dbReference>
<evidence type="ECO:0000256" key="4">
    <source>
        <dbReference type="ARBA" id="ARBA00022692"/>
    </source>
</evidence>
<evidence type="ECO:0000256" key="15">
    <source>
        <dbReference type="SAM" id="SignalP"/>
    </source>
</evidence>
<keyword evidence="5 15" id="KW-0732">Signal</keyword>
<evidence type="ECO:0000256" key="13">
    <source>
        <dbReference type="ARBA" id="ARBA00047558"/>
    </source>
</evidence>
<evidence type="ECO:0000259" key="16">
    <source>
        <dbReference type="PROSITE" id="PS50011"/>
    </source>
</evidence>
<reference evidence="17 18" key="1">
    <citation type="journal article" date="2018" name="Nat. Genet.">
        <title>The Rosa genome provides new insights in the design of modern roses.</title>
        <authorList>
            <person name="Bendahmane M."/>
        </authorList>
    </citation>
    <scope>NUCLEOTIDE SEQUENCE [LARGE SCALE GENOMIC DNA]</scope>
    <source>
        <strain evidence="18">cv. Old Blush</strain>
    </source>
</reference>
<dbReference type="AlphaFoldDB" id="A0A2P6RRI1"/>
<comment type="subcellular location">
    <subcellularLocation>
        <location evidence="1">Membrane</location>
        <topology evidence="1">Single-pass type I membrane protein</topology>
    </subcellularLocation>
</comment>
<keyword evidence="3 17" id="KW-0808">Transferase</keyword>
<accession>A0A2P6RRI1</accession>
<dbReference type="STRING" id="74649.A0A2P6RRI1"/>
<dbReference type="SUPFAM" id="SSF56112">
    <property type="entry name" value="Protein kinase-like (PK-like)"/>
    <property type="match status" value="1"/>
</dbReference>
<dbReference type="CDD" id="cd14066">
    <property type="entry name" value="STKc_IRAK"/>
    <property type="match status" value="1"/>
</dbReference>
<dbReference type="OrthoDB" id="4062651at2759"/>
<keyword evidence="11" id="KW-1015">Disulfide bond</keyword>
<keyword evidence="4" id="KW-0812">Transmembrane</keyword>
<protein>
    <recommendedName>
        <fullName evidence="16">Protein kinase domain-containing protein</fullName>
    </recommendedName>
</protein>
<dbReference type="Pfam" id="PF13947">
    <property type="entry name" value="GUB_WAK_bind"/>
    <property type="match status" value="1"/>
</dbReference>
<dbReference type="SMART" id="SM00220">
    <property type="entry name" value="S_TKc"/>
    <property type="match status" value="1"/>
</dbReference>
<keyword evidence="6" id="KW-0547">Nucleotide-binding</keyword>
<dbReference type="Pfam" id="PF07714">
    <property type="entry name" value="PK_Tyr_Ser-Thr"/>
    <property type="match status" value="1"/>
</dbReference>
<sequence length="668" mass="74043">MATSQLAALYITVFLLSMSTSTPTLAVSVPMTKPGCSTHCGTVEIPYPFGIEPDCYINEWFQILCESSTGLLKPLLNSMHLEVWDISVAGTIRVTNPITFSNCSNSLVNPVQTFTLEGSPFLFSQKNRFTSISCNEIALLTSSDGYPIGGCLSICDNGSSLTPSSTGRILNHDSCSGTNCCQSTIPLDLYAFNTSFQKLNDVKIGSACNHAFPVDQDWFMSNSINISPAGEIFDSIPVVLDWNLYNYSPPALSEDDHFVKSFHCERIQNKMQPQNISTRCFCSKGFQGNPYFFLGCQQDECGARSHICQRSFPSSVSYTGLGLLIFLIVVARWLNRVIKKRKHNKSKAMFFKQNGGLLLQQQSATGEVHVEKIKLFTSKELLKATNEFNVNRVLGHGSQGTVYKGMLEDGKIVAVKKSKIVDGGEVGEFINEIVILSQINHRNVVKLLGCCLETEVPLLVYEFILNGSLSQYIHHQNDFRLTWEMRLRVSMQVAGALSYLHSSTCLPIYHRDIKSGNILLDDKFNAKIADFGTSRSISIDKTHLTTLVKGTFGYLDPGYFQSSQFTDKSDVYSFGVVLVELLTGQKPVFLTPSGEWSSLATHFIESMEENSLFDIIDARVRVMKDGGKEEIIAVANLAKRCLDLNGKKRPTMKEVAATLEEILLLVTS</sequence>
<dbReference type="FunFam" id="3.30.200.20:FF:000043">
    <property type="entry name" value="Wall-associated receptor kinase 2"/>
    <property type="match status" value="1"/>
</dbReference>
<dbReference type="InterPro" id="IPR001245">
    <property type="entry name" value="Ser-Thr/Tyr_kinase_cat_dom"/>
</dbReference>
<dbReference type="Gene3D" id="3.30.200.20">
    <property type="entry name" value="Phosphorylase Kinase, domain 1"/>
    <property type="match status" value="1"/>
</dbReference>
<evidence type="ECO:0000256" key="3">
    <source>
        <dbReference type="ARBA" id="ARBA00022679"/>
    </source>
</evidence>
<feature type="chain" id="PRO_5015186163" description="Protein kinase domain-containing protein" evidence="15">
    <location>
        <begin position="27"/>
        <end position="668"/>
    </location>
</feature>
<keyword evidence="10" id="KW-0472">Membrane</keyword>
<comment type="caution">
    <text evidence="17">The sequence shown here is derived from an EMBL/GenBank/DDBJ whole genome shotgun (WGS) entry which is preliminary data.</text>
</comment>
<evidence type="ECO:0000313" key="18">
    <source>
        <dbReference type="Proteomes" id="UP000238479"/>
    </source>
</evidence>
<evidence type="ECO:0000313" key="17">
    <source>
        <dbReference type="EMBL" id="PRQ49040.1"/>
    </source>
</evidence>
<dbReference type="GO" id="GO:0005886">
    <property type="term" value="C:plasma membrane"/>
    <property type="evidence" value="ECO:0007669"/>
    <property type="project" value="TreeGrafter"/>
</dbReference>
<dbReference type="InterPro" id="IPR008271">
    <property type="entry name" value="Ser/Thr_kinase_AS"/>
</dbReference>
<dbReference type="InterPro" id="IPR011009">
    <property type="entry name" value="Kinase-like_dom_sf"/>
</dbReference>
<keyword evidence="8" id="KW-0067">ATP-binding</keyword>
<feature type="signal peptide" evidence="15">
    <location>
        <begin position="1"/>
        <end position="26"/>
    </location>
</feature>
<evidence type="ECO:0000256" key="9">
    <source>
        <dbReference type="ARBA" id="ARBA00022989"/>
    </source>
</evidence>
<evidence type="ECO:0000256" key="12">
    <source>
        <dbReference type="ARBA" id="ARBA00023180"/>
    </source>
</evidence>
<keyword evidence="18" id="KW-1185">Reference proteome</keyword>
<dbReference type="GO" id="GO:0007166">
    <property type="term" value="P:cell surface receptor signaling pathway"/>
    <property type="evidence" value="ECO:0007669"/>
    <property type="project" value="InterPro"/>
</dbReference>
<evidence type="ECO:0000256" key="6">
    <source>
        <dbReference type="ARBA" id="ARBA00022741"/>
    </source>
</evidence>
<dbReference type="PROSITE" id="PS00108">
    <property type="entry name" value="PROTEIN_KINASE_ST"/>
    <property type="match status" value="1"/>
</dbReference>
<evidence type="ECO:0000256" key="2">
    <source>
        <dbReference type="ARBA" id="ARBA00022527"/>
    </source>
</evidence>
<evidence type="ECO:0000256" key="7">
    <source>
        <dbReference type="ARBA" id="ARBA00022777"/>
    </source>
</evidence>
<evidence type="ECO:0000256" key="11">
    <source>
        <dbReference type="ARBA" id="ARBA00023157"/>
    </source>
</evidence>
<dbReference type="InterPro" id="IPR045274">
    <property type="entry name" value="WAK-like"/>
</dbReference>
<dbReference type="Gene3D" id="1.10.510.10">
    <property type="entry name" value="Transferase(Phosphotransferase) domain 1"/>
    <property type="match status" value="1"/>
</dbReference>
<evidence type="ECO:0000256" key="8">
    <source>
        <dbReference type="ARBA" id="ARBA00022840"/>
    </source>
</evidence>
<gene>
    <name evidence="17" type="ORF">RchiOBHm_Chr2g0117481</name>
</gene>
<keyword evidence="9" id="KW-1133">Transmembrane helix</keyword>
<feature type="domain" description="Protein kinase" evidence="16">
    <location>
        <begin position="388"/>
        <end position="663"/>
    </location>
</feature>
<dbReference type="Proteomes" id="UP000238479">
    <property type="component" value="Chromosome 2"/>
</dbReference>
<comment type="catalytic activity">
    <reaction evidence="14">
        <text>L-threonyl-[protein] + ATP = O-phospho-L-threonyl-[protein] + ADP + H(+)</text>
        <dbReference type="Rhea" id="RHEA:46608"/>
        <dbReference type="Rhea" id="RHEA-COMP:11060"/>
        <dbReference type="Rhea" id="RHEA-COMP:11605"/>
        <dbReference type="ChEBI" id="CHEBI:15378"/>
        <dbReference type="ChEBI" id="CHEBI:30013"/>
        <dbReference type="ChEBI" id="CHEBI:30616"/>
        <dbReference type="ChEBI" id="CHEBI:61977"/>
        <dbReference type="ChEBI" id="CHEBI:456216"/>
    </reaction>
</comment>
<dbReference type="EMBL" id="PDCK01000040">
    <property type="protein sequence ID" value="PRQ49040.1"/>
    <property type="molecule type" value="Genomic_DNA"/>
</dbReference>
<name>A0A2P6RRI1_ROSCH</name>
<evidence type="ECO:0000256" key="10">
    <source>
        <dbReference type="ARBA" id="ARBA00023136"/>
    </source>
</evidence>
<dbReference type="GO" id="GO:0004674">
    <property type="term" value="F:protein serine/threonine kinase activity"/>
    <property type="evidence" value="ECO:0007669"/>
    <property type="project" value="UniProtKB-KW"/>
</dbReference>
<dbReference type="InterPro" id="IPR000719">
    <property type="entry name" value="Prot_kinase_dom"/>
</dbReference>
<dbReference type="GO" id="GO:0005524">
    <property type="term" value="F:ATP binding"/>
    <property type="evidence" value="ECO:0007669"/>
    <property type="project" value="UniProtKB-KW"/>
</dbReference>
<evidence type="ECO:0000256" key="14">
    <source>
        <dbReference type="ARBA" id="ARBA00047951"/>
    </source>
</evidence>
<keyword evidence="12" id="KW-0325">Glycoprotein</keyword>
<organism evidence="17 18">
    <name type="scientific">Rosa chinensis</name>
    <name type="common">China rose</name>
    <dbReference type="NCBI Taxonomy" id="74649"/>
    <lineage>
        <taxon>Eukaryota</taxon>
        <taxon>Viridiplantae</taxon>
        <taxon>Streptophyta</taxon>
        <taxon>Embryophyta</taxon>
        <taxon>Tracheophyta</taxon>
        <taxon>Spermatophyta</taxon>
        <taxon>Magnoliopsida</taxon>
        <taxon>eudicotyledons</taxon>
        <taxon>Gunneridae</taxon>
        <taxon>Pentapetalae</taxon>
        <taxon>rosids</taxon>
        <taxon>fabids</taxon>
        <taxon>Rosales</taxon>
        <taxon>Rosaceae</taxon>
        <taxon>Rosoideae</taxon>
        <taxon>Rosoideae incertae sedis</taxon>
        <taxon>Rosa</taxon>
    </lineage>
</organism>
<keyword evidence="2" id="KW-0723">Serine/threonine-protein kinase</keyword>
<dbReference type="Gramene" id="PRQ49040">
    <property type="protein sequence ID" value="PRQ49040"/>
    <property type="gene ID" value="RchiOBHm_Chr2g0117481"/>
</dbReference>
<proteinExistence type="predicted"/>
<dbReference type="PROSITE" id="PS50011">
    <property type="entry name" value="PROTEIN_KINASE_DOM"/>
    <property type="match status" value="1"/>
</dbReference>
<comment type="catalytic activity">
    <reaction evidence="13">
        <text>L-seryl-[protein] + ATP = O-phospho-L-seryl-[protein] + ADP + H(+)</text>
        <dbReference type="Rhea" id="RHEA:17989"/>
        <dbReference type="Rhea" id="RHEA-COMP:9863"/>
        <dbReference type="Rhea" id="RHEA-COMP:11604"/>
        <dbReference type="ChEBI" id="CHEBI:15378"/>
        <dbReference type="ChEBI" id="CHEBI:29999"/>
        <dbReference type="ChEBI" id="CHEBI:30616"/>
        <dbReference type="ChEBI" id="CHEBI:83421"/>
        <dbReference type="ChEBI" id="CHEBI:456216"/>
    </reaction>
</comment>
<evidence type="ECO:0000256" key="1">
    <source>
        <dbReference type="ARBA" id="ARBA00004479"/>
    </source>
</evidence>